<dbReference type="RefSeq" id="WP_109682527.1">
    <property type="nucleotide sequence ID" value="NZ_QGGP01000004.1"/>
</dbReference>
<dbReference type="EMBL" id="QGGP01000004">
    <property type="protein sequence ID" value="PWK18723.1"/>
    <property type="molecule type" value="Genomic_DNA"/>
</dbReference>
<evidence type="ECO:0000313" key="1">
    <source>
        <dbReference type="EMBL" id="PWK18723.1"/>
    </source>
</evidence>
<dbReference type="Gene3D" id="3.40.470.10">
    <property type="entry name" value="Uracil-DNA glycosylase-like domain"/>
    <property type="match status" value="1"/>
</dbReference>
<sequence length="233" mass="26995">MFKHQHPYKPFIPEHATKLIVGTLPPPRFTIGDLKPADVDFCYGSSDGQLWKILDELFQLNLKYETTNEAILQRKQFLISRHIGICDIVESAERDKIDASDLGMQNIVLRDLVGYLKKYPKVDTLLFTGGNSKNGPEYFFRRHLKEYNLKLELVSNEVPRIHQFVIPSKMPASRQEAWESVEKKRIIKTVSLTAPSGAANRAVGSMPLYKQLKQKNPEFNTLDFRMMQYREFF</sequence>
<reference evidence="1 2" key="1">
    <citation type="submission" date="2018-05" db="EMBL/GenBank/DDBJ databases">
        <title>Genomic Encyclopedia of Archaeal and Bacterial Type Strains, Phase II (KMG-II): from individual species to whole genera.</title>
        <authorList>
            <person name="Goeker M."/>
        </authorList>
    </citation>
    <scope>NUCLEOTIDE SEQUENCE [LARGE SCALE GENOMIC DNA]</scope>
    <source>
        <strain evidence="1 2">DSM 22637</strain>
    </source>
</reference>
<comment type="caution">
    <text evidence="1">The sequence shown here is derived from an EMBL/GenBank/DDBJ whole genome shotgun (WGS) entry which is preliminary data.</text>
</comment>
<proteinExistence type="predicted"/>
<dbReference type="Proteomes" id="UP000245430">
    <property type="component" value="Unassembled WGS sequence"/>
</dbReference>
<evidence type="ECO:0000313" key="2">
    <source>
        <dbReference type="Proteomes" id="UP000245430"/>
    </source>
</evidence>
<protein>
    <submittedName>
        <fullName evidence="1">G/U mismatch-specific uracil-DNA glycosylase</fullName>
    </submittedName>
</protein>
<dbReference type="AlphaFoldDB" id="A0A316DPN5"/>
<dbReference type="InterPro" id="IPR036895">
    <property type="entry name" value="Uracil-DNA_glycosylase-like_sf"/>
</dbReference>
<dbReference type="SUPFAM" id="SSF52141">
    <property type="entry name" value="Uracil-DNA glycosylase-like"/>
    <property type="match status" value="1"/>
</dbReference>
<organism evidence="1 2">
    <name type="scientific">Xanthomarina spongicola</name>
    <dbReference type="NCBI Taxonomy" id="570520"/>
    <lineage>
        <taxon>Bacteria</taxon>
        <taxon>Pseudomonadati</taxon>
        <taxon>Bacteroidota</taxon>
        <taxon>Flavobacteriia</taxon>
        <taxon>Flavobacteriales</taxon>
        <taxon>Flavobacteriaceae</taxon>
        <taxon>Xanthomarina</taxon>
    </lineage>
</organism>
<dbReference type="OrthoDB" id="1422214at2"/>
<keyword evidence="2" id="KW-1185">Reference proteome</keyword>
<accession>A0A316DPN5</accession>
<name>A0A316DPN5_9FLAO</name>
<gene>
    <name evidence="1" type="ORF">LX78_02030</name>
</gene>